<protein>
    <submittedName>
        <fullName evidence="1">Uncharacterized protein</fullName>
    </submittedName>
</protein>
<gene>
    <name evidence="1" type="ORF">F0562_020803</name>
</gene>
<accession>A0A5J5BSU2</accession>
<sequence length="102" mass="11526">MLYLFIYFSGYEYLSLIVLPGRSALLLHFTFEEDCFPMDDACKPSQGFSNPIFTRVMSVVMGIVTMVRLTGNMPRKLTDATLYSSSMCRVAETTKGQFHVSC</sequence>
<dbReference type="OrthoDB" id="1111739at2759"/>
<proteinExistence type="predicted"/>
<evidence type="ECO:0000313" key="1">
    <source>
        <dbReference type="EMBL" id="KAA8545746.1"/>
    </source>
</evidence>
<name>A0A5J5BSU2_9ASTE</name>
<dbReference type="AlphaFoldDB" id="A0A5J5BSU2"/>
<dbReference type="EMBL" id="CM018033">
    <property type="protein sequence ID" value="KAA8545746.1"/>
    <property type="molecule type" value="Genomic_DNA"/>
</dbReference>
<keyword evidence="2" id="KW-1185">Reference proteome</keyword>
<evidence type="ECO:0000313" key="2">
    <source>
        <dbReference type="Proteomes" id="UP000325577"/>
    </source>
</evidence>
<dbReference type="Proteomes" id="UP000325577">
    <property type="component" value="Linkage Group LG10"/>
</dbReference>
<organism evidence="1 2">
    <name type="scientific">Nyssa sinensis</name>
    <dbReference type="NCBI Taxonomy" id="561372"/>
    <lineage>
        <taxon>Eukaryota</taxon>
        <taxon>Viridiplantae</taxon>
        <taxon>Streptophyta</taxon>
        <taxon>Embryophyta</taxon>
        <taxon>Tracheophyta</taxon>
        <taxon>Spermatophyta</taxon>
        <taxon>Magnoliopsida</taxon>
        <taxon>eudicotyledons</taxon>
        <taxon>Gunneridae</taxon>
        <taxon>Pentapetalae</taxon>
        <taxon>asterids</taxon>
        <taxon>Cornales</taxon>
        <taxon>Nyssaceae</taxon>
        <taxon>Nyssa</taxon>
    </lineage>
</organism>
<reference evidence="1 2" key="1">
    <citation type="submission" date="2019-09" db="EMBL/GenBank/DDBJ databases">
        <title>A chromosome-level genome assembly of the Chinese tupelo Nyssa sinensis.</title>
        <authorList>
            <person name="Yang X."/>
            <person name="Kang M."/>
            <person name="Yang Y."/>
            <person name="Xiong H."/>
            <person name="Wang M."/>
            <person name="Zhang Z."/>
            <person name="Wang Z."/>
            <person name="Wu H."/>
            <person name="Ma T."/>
            <person name="Liu J."/>
            <person name="Xi Z."/>
        </authorList>
    </citation>
    <scope>NUCLEOTIDE SEQUENCE [LARGE SCALE GENOMIC DNA]</scope>
    <source>
        <strain evidence="1">J267</strain>
        <tissue evidence="1">Leaf</tissue>
    </source>
</reference>